<dbReference type="Pfam" id="PF07715">
    <property type="entry name" value="Plug"/>
    <property type="match status" value="1"/>
</dbReference>
<accession>A0ABT8SJ15</accession>
<evidence type="ECO:0000256" key="1">
    <source>
        <dbReference type="ARBA" id="ARBA00004571"/>
    </source>
</evidence>
<dbReference type="Proteomes" id="UP001169063">
    <property type="component" value="Unassembled WGS sequence"/>
</dbReference>
<keyword evidence="3" id="KW-1134">Transmembrane beta strand</keyword>
<keyword evidence="8 14" id="KW-0675">Receptor</keyword>
<dbReference type="InterPro" id="IPR000531">
    <property type="entry name" value="Beta-barrel_TonB"/>
</dbReference>
<organism evidence="14 15">
    <name type="scientific">Peiella sedimenti</name>
    <dbReference type="NCBI Taxonomy" id="3061083"/>
    <lineage>
        <taxon>Bacteria</taxon>
        <taxon>Pseudomonadati</taxon>
        <taxon>Pseudomonadota</taxon>
        <taxon>Alphaproteobacteria</taxon>
        <taxon>Caulobacterales</taxon>
        <taxon>Caulobacteraceae</taxon>
        <taxon>Peiella</taxon>
    </lineage>
</organism>
<keyword evidence="5 11" id="KW-0732">Signal</keyword>
<evidence type="ECO:0000256" key="10">
    <source>
        <dbReference type="RuleBase" id="RU003357"/>
    </source>
</evidence>
<dbReference type="Pfam" id="PF00593">
    <property type="entry name" value="TonB_dep_Rec_b-barrel"/>
    <property type="match status" value="1"/>
</dbReference>
<sequence>MLLRTAACLLASATLVHAQEAPQAPAAPAAAETGGDQQGVLTFEPAYFADAQPSTAMDMINRLPGFSFTGGDSARGFAGTAGNVLIDGRRPASKSDNLNDIVSRIPASQVVRIEIIRGGAPGIDMQGHAVVANIVRSRADSVQQAFQVGVSFMTGDGRIMPGARYEATRTRGETISEFMLQRFVNMDDSTGDTTRVVRDGSGAVILDQLGYTEGDGFGYGLRASHRMPLGPGTFRVGLTGQTSNFKEDEIFAPGNFRGRSGGPSGELSLNYTLPLATGWEGEGIFIQRLSEGTYRSVYTEPGVDQEFLSETNSGETIGRGILRWRRSDTLSFEGGGEAAFNFLEGHIELYDNGAPVPLPSADVRVEERRGELFGQMTWRPIDRWTIEAGSRFETSTISQSGDSASERSFFYPKPRVSVSWSPSETFQLRGRIEREVGQLDFGDFVSSASLQSSGVVTAGNADLRPQRAWVYEAALERRFWGNGALVLTYQHQEIEDAIDRVPIIGPGYAFDAPGNIGNGTSDQIQATLTLPLERMGMPGGQLRANTVFINSEVTDPTTGEVRRQSGQRPDTIELTLRQDIPSMNLNWNVHYFGGWEEAYYRFNDVQNLEIRNYFQAQLEYKPSPSVSILAQLQNFDPFQFHLRRTRYDGPRDVSPVLFSEHITRQSQPRVYFRVRKTF</sequence>
<evidence type="ECO:0000256" key="3">
    <source>
        <dbReference type="ARBA" id="ARBA00022452"/>
    </source>
</evidence>
<evidence type="ECO:0000256" key="5">
    <source>
        <dbReference type="ARBA" id="ARBA00022729"/>
    </source>
</evidence>
<evidence type="ECO:0000256" key="7">
    <source>
        <dbReference type="ARBA" id="ARBA00023136"/>
    </source>
</evidence>
<evidence type="ECO:0000259" key="12">
    <source>
        <dbReference type="Pfam" id="PF00593"/>
    </source>
</evidence>
<dbReference type="Gene3D" id="2.40.170.20">
    <property type="entry name" value="TonB-dependent receptor, beta-barrel domain"/>
    <property type="match status" value="1"/>
</dbReference>
<evidence type="ECO:0000313" key="14">
    <source>
        <dbReference type="EMBL" id="MDO1558035.1"/>
    </source>
</evidence>
<proteinExistence type="inferred from homology"/>
<evidence type="ECO:0000259" key="13">
    <source>
        <dbReference type="Pfam" id="PF07715"/>
    </source>
</evidence>
<dbReference type="EMBL" id="JAUKTR010000001">
    <property type="protein sequence ID" value="MDO1558035.1"/>
    <property type="molecule type" value="Genomic_DNA"/>
</dbReference>
<name>A0ABT8SJ15_9CAUL</name>
<evidence type="ECO:0000256" key="8">
    <source>
        <dbReference type="ARBA" id="ARBA00023170"/>
    </source>
</evidence>
<feature type="signal peptide" evidence="11">
    <location>
        <begin position="1"/>
        <end position="18"/>
    </location>
</feature>
<dbReference type="PANTHER" id="PTHR30069:SF29">
    <property type="entry name" value="HEMOGLOBIN AND HEMOGLOBIN-HAPTOGLOBIN-BINDING PROTEIN 1-RELATED"/>
    <property type="match status" value="1"/>
</dbReference>
<evidence type="ECO:0000256" key="6">
    <source>
        <dbReference type="ARBA" id="ARBA00023077"/>
    </source>
</evidence>
<feature type="chain" id="PRO_5046823842" evidence="11">
    <location>
        <begin position="19"/>
        <end position="678"/>
    </location>
</feature>
<dbReference type="InterPro" id="IPR037066">
    <property type="entry name" value="Plug_dom_sf"/>
</dbReference>
<evidence type="ECO:0000256" key="4">
    <source>
        <dbReference type="ARBA" id="ARBA00022692"/>
    </source>
</evidence>
<evidence type="ECO:0000313" key="15">
    <source>
        <dbReference type="Proteomes" id="UP001169063"/>
    </source>
</evidence>
<keyword evidence="4" id="KW-0812">Transmembrane</keyword>
<keyword evidence="7 10" id="KW-0472">Membrane</keyword>
<comment type="subcellular location">
    <subcellularLocation>
        <location evidence="1">Cell outer membrane</location>
        <topology evidence="1">Multi-pass membrane protein</topology>
    </subcellularLocation>
</comment>
<dbReference type="SUPFAM" id="SSF56935">
    <property type="entry name" value="Porins"/>
    <property type="match status" value="1"/>
</dbReference>
<dbReference type="Gene3D" id="2.170.130.10">
    <property type="entry name" value="TonB-dependent receptor, plug domain"/>
    <property type="match status" value="1"/>
</dbReference>
<feature type="domain" description="TonB-dependent receptor-like beta-barrel" evidence="12">
    <location>
        <begin position="233"/>
        <end position="634"/>
    </location>
</feature>
<protein>
    <submittedName>
        <fullName evidence="14">TonB-dependent receptor</fullName>
    </submittedName>
</protein>
<evidence type="ECO:0000256" key="9">
    <source>
        <dbReference type="ARBA" id="ARBA00023237"/>
    </source>
</evidence>
<keyword evidence="9" id="KW-0998">Cell outer membrane</keyword>
<keyword evidence="15" id="KW-1185">Reference proteome</keyword>
<dbReference type="PANTHER" id="PTHR30069">
    <property type="entry name" value="TONB-DEPENDENT OUTER MEMBRANE RECEPTOR"/>
    <property type="match status" value="1"/>
</dbReference>
<keyword evidence="2" id="KW-0813">Transport</keyword>
<dbReference type="RefSeq" id="WP_302108459.1">
    <property type="nucleotide sequence ID" value="NZ_JAUKTR010000001.1"/>
</dbReference>
<feature type="domain" description="TonB-dependent receptor plug" evidence="13">
    <location>
        <begin position="47"/>
        <end position="121"/>
    </location>
</feature>
<reference evidence="14" key="1">
    <citation type="submission" date="2023-07" db="EMBL/GenBank/DDBJ databases">
        <title>Brevundimonas soil sp. nov., isolated from the soil of chemical plant.</title>
        <authorList>
            <person name="Wu N."/>
        </authorList>
    </citation>
    <scope>NUCLEOTIDE SEQUENCE</scope>
    <source>
        <strain evidence="14">XZ-24</strain>
    </source>
</reference>
<gene>
    <name evidence="14" type="ORF">Q0812_01160</name>
</gene>
<dbReference type="InterPro" id="IPR036942">
    <property type="entry name" value="Beta-barrel_TonB_sf"/>
</dbReference>
<dbReference type="InterPro" id="IPR039426">
    <property type="entry name" value="TonB-dep_rcpt-like"/>
</dbReference>
<evidence type="ECO:0000256" key="2">
    <source>
        <dbReference type="ARBA" id="ARBA00022448"/>
    </source>
</evidence>
<comment type="similarity">
    <text evidence="10">Belongs to the TonB-dependent receptor family.</text>
</comment>
<comment type="caution">
    <text evidence="14">The sequence shown here is derived from an EMBL/GenBank/DDBJ whole genome shotgun (WGS) entry which is preliminary data.</text>
</comment>
<evidence type="ECO:0000256" key="11">
    <source>
        <dbReference type="SAM" id="SignalP"/>
    </source>
</evidence>
<dbReference type="InterPro" id="IPR012910">
    <property type="entry name" value="Plug_dom"/>
</dbReference>
<keyword evidence="6 10" id="KW-0798">TonB box</keyword>